<feature type="region of interest" description="Disordered" evidence="5">
    <location>
        <begin position="282"/>
        <end position="324"/>
    </location>
</feature>
<dbReference type="InterPro" id="IPR013083">
    <property type="entry name" value="Znf_RING/FYVE/PHD"/>
</dbReference>
<dbReference type="Gene3D" id="3.40.50.300">
    <property type="entry name" value="P-loop containing nucleotide triphosphate hydrolases"/>
    <property type="match status" value="1"/>
</dbReference>
<evidence type="ECO:0000256" key="5">
    <source>
        <dbReference type="SAM" id="MobiDB-lite"/>
    </source>
</evidence>
<dbReference type="CDD" id="cd15492">
    <property type="entry name" value="PHD_BRPF_JADE_like"/>
    <property type="match status" value="1"/>
</dbReference>
<dbReference type="PANTHER" id="PTHR13793">
    <property type="entry name" value="PHD FINGER PROTEINS"/>
    <property type="match status" value="1"/>
</dbReference>
<feature type="compositionally biased region" description="Acidic residues" evidence="5">
    <location>
        <begin position="311"/>
        <end position="324"/>
    </location>
</feature>
<dbReference type="InterPro" id="IPR050701">
    <property type="entry name" value="Histone_Mod_Regulator"/>
</dbReference>
<dbReference type="Pfam" id="PF13831">
    <property type="entry name" value="PHD_2"/>
    <property type="match status" value="1"/>
</dbReference>
<feature type="compositionally biased region" description="Low complexity" evidence="5">
    <location>
        <begin position="36"/>
        <end position="56"/>
    </location>
</feature>
<dbReference type="SMART" id="SM00249">
    <property type="entry name" value="PHD"/>
    <property type="match status" value="1"/>
</dbReference>
<dbReference type="InterPro" id="IPR011011">
    <property type="entry name" value="Znf_FYVE_PHD"/>
</dbReference>
<evidence type="ECO:0000256" key="3">
    <source>
        <dbReference type="ARBA" id="ARBA00022833"/>
    </source>
</evidence>
<name>A0ABR3VGG2_9PEZI</name>
<evidence type="ECO:0000256" key="2">
    <source>
        <dbReference type="ARBA" id="ARBA00022771"/>
    </source>
</evidence>
<evidence type="ECO:0000313" key="8">
    <source>
        <dbReference type="Proteomes" id="UP001586593"/>
    </source>
</evidence>
<keyword evidence="3" id="KW-0862">Zinc</keyword>
<dbReference type="PROSITE" id="PS50016">
    <property type="entry name" value="ZF_PHD_2"/>
    <property type="match status" value="1"/>
</dbReference>
<feature type="compositionally biased region" description="Basic residues" evidence="5">
    <location>
        <begin position="170"/>
        <end position="179"/>
    </location>
</feature>
<protein>
    <recommendedName>
        <fullName evidence="6">PHD-type domain-containing protein</fullName>
    </recommendedName>
</protein>
<organism evidence="7 8">
    <name type="scientific">Phialemonium thermophilum</name>
    <dbReference type="NCBI Taxonomy" id="223376"/>
    <lineage>
        <taxon>Eukaryota</taxon>
        <taxon>Fungi</taxon>
        <taxon>Dikarya</taxon>
        <taxon>Ascomycota</taxon>
        <taxon>Pezizomycotina</taxon>
        <taxon>Sordariomycetes</taxon>
        <taxon>Sordariomycetidae</taxon>
        <taxon>Cephalothecales</taxon>
        <taxon>Cephalothecaceae</taxon>
        <taxon>Phialemonium</taxon>
    </lineage>
</organism>
<dbReference type="InterPro" id="IPR027417">
    <property type="entry name" value="P-loop_NTPase"/>
</dbReference>
<keyword evidence="2 4" id="KW-0863">Zinc-finger</keyword>
<dbReference type="EMBL" id="JAZHXJ010002134">
    <property type="protein sequence ID" value="KAL1840953.1"/>
    <property type="molecule type" value="Genomic_DNA"/>
</dbReference>
<feature type="compositionally biased region" description="Polar residues" evidence="5">
    <location>
        <begin position="254"/>
        <end position="268"/>
    </location>
</feature>
<dbReference type="Proteomes" id="UP001586593">
    <property type="component" value="Unassembled WGS sequence"/>
</dbReference>
<dbReference type="InterPro" id="IPR019786">
    <property type="entry name" value="Zinc_finger_PHD-type_CS"/>
</dbReference>
<feature type="compositionally biased region" description="Basic and acidic residues" evidence="5">
    <location>
        <begin position="144"/>
        <end position="161"/>
    </location>
</feature>
<feature type="compositionally biased region" description="Polar residues" evidence="5">
    <location>
        <begin position="186"/>
        <end position="201"/>
    </location>
</feature>
<reference evidence="7 8" key="1">
    <citation type="journal article" date="2024" name="Commun. Biol.">
        <title>Comparative genomic analysis of thermophilic fungi reveals convergent evolutionary adaptations and gene losses.</title>
        <authorList>
            <person name="Steindorff A.S."/>
            <person name="Aguilar-Pontes M.V."/>
            <person name="Robinson A.J."/>
            <person name="Andreopoulos B."/>
            <person name="LaButti K."/>
            <person name="Kuo A."/>
            <person name="Mondo S."/>
            <person name="Riley R."/>
            <person name="Otillar R."/>
            <person name="Haridas S."/>
            <person name="Lipzen A."/>
            <person name="Grimwood J."/>
            <person name="Schmutz J."/>
            <person name="Clum A."/>
            <person name="Reid I.D."/>
            <person name="Moisan M.C."/>
            <person name="Butler G."/>
            <person name="Nguyen T.T.M."/>
            <person name="Dewar K."/>
            <person name="Conant G."/>
            <person name="Drula E."/>
            <person name="Henrissat B."/>
            <person name="Hansel C."/>
            <person name="Singer S."/>
            <person name="Hutchinson M.I."/>
            <person name="de Vries R.P."/>
            <person name="Natvig D.O."/>
            <person name="Powell A.J."/>
            <person name="Tsang A."/>
            <person name="Grigoriev I.V."/>
        </authorList>
    </citation>
    <scope>NUCLEOTIDE SEQUENCE [LARGE SCALE GENOMIC DNA]</scope>
    <source>
        <strain evidence="7 8">ATCC 24622</strain>
    </source>
</reference>
<comment type="caution">
    <text evidence="7">The sequence shown here is derived from an EMBL/GenBank/DDBJ whole genome shotgun (WGS) entry which is preliminary data.</text>
</comment>
<dbReference type="PANTHER" id="PTHR13793:SF107">
    <property type="entry name" value="BROMODOMAIN-CONTAINING PROTEIN HOMOLOG"/>
    <property type="match status" value="1"/>
</dbReference>
<evidence type="ECO:0000313" key="7">
    <source>
        <dbReference type="EMBL" id="KAL1840953.1"/>
    </source>
</evidence>
<dbReference type="InterPro" id="IPR001965">
    <property type="entry name" value="Znf_PHD"/>
</dbReference>
<dbReference type="Gene3D" id="3.30.40.10">
    <property type="entry name" value="Zinc/RING finger domain, C3HC4 (zinc finger)"/>
    <property type="match status" value="1"/>
</dbReference>
<feature type="domain" description="PHD-type" evidence="6">
    <location>
        <begin position="323"/>
        <end position="373"/>
    </location>
</feature>
<evidence type="ECO:0000256" key="4">
    <source>
        <dbReference type="PROSITE-ProRule" id="PRU00146"/>
    </source>
</evidence>
<proteinExistence type="predicted"/>
<gene>
    <name evidence="7" type="ORF">VTK73DRAFT_3621</name>
</gene>
<accession>A0ABR3VGG2</accession>
<dbReference type="PROSITE" id="PS01359">
    <property type="entry name" value="ZF_PHD_1"/>
    <property type="match status" value="1"/>
</dbReference>
<evidence type="ECO:0000259" key="6">
    <source>
        <dbReference type="PROSITE" id="PS50016"/>
    </source>
</evidence>
<dbReference type="SUPFAM" id="SSF57903">
    <property type="entry name" value="FYVE/PHD zinc finger"/>
    <property type="match status" value="1"/>
</dbReference>
<keyword evidence="8" id="KW-1185">Reference proteome</keyword>
<evidence type="ECO:0000256" key="1">
    <source>
        <dbReference type="ARBA" id="ARBA00022723"/>
    </source>
</evidence>
<dbReference type="InterPro" id="IPR019787">
    <property type="entry name" value="Znf_PHD-finger"/>
</dbReference>
<keyword evidence="1" id="KW-0479">Metal-binding</keyword>
<feature type="region of interest" description="Disordered" evidence="5">
    <location>
        <begin position="1"/>
        <end position="268"/>
    </location>
</feature>
<sequence>MTTASRTPRTRKRSRKAAENDDSPQLPSGKRRRLADPSSPSTTAAAAAARHSTPLAGKSGSVGNRQRLFSAQKAHTAHTDATQGSADPYSQLPDSDDERWVRESLSKRRKSATKASDSPARKKNRNLYEVPDSGDELQAPGTDEPIRPAETREAAADRQQEEPPQAATPQKRKRGRPRKNAVPGQSPVSRENGQPEETTPSSEKRSARRPALGRRSTAASPGDAPPAVQQEDHGLVGSRPRLKGILTPRKMASGAQSRKSVAFDSTATPNRAEEVFFADLPSKPVKPVDDSSLPLAQTGADTKKEPSAQAAEEDDHNDEDDDEDVCALCKRPESAPPNEIIFCDGCDMAVHQDCYGVPTIPEGDWLCRDCAQKGLMAGPQSAAQVEIDDEAPDIANFERHLKSMQRVLIDRCTGRRRIKLRGQDEAYDKAFQLVEQTIVAGEGNSMLVIGARGCGKTTVSRGPLASSVPVCMASHLC</sequence>